<dbReference type="SUPFAM" id="SSF52540">
    <property type="entry name" value="P-loop containing nucleoside triphosphate hydrolases"/>
    <property type="match status" value="1"/>
</dbReference>
<dbReference type="PANTHER" id="PTHR47396">
    <property type="entry name" value="TYPE I RESTRICTION ENZYME ECOKI R PROTEIN"/>
    <property type="match status" value="1"/>
</dbReference>
<gene>
    <name evidence="3" type="ORF">MBCUR_18850</name>
</gene>
<dbReference type="InterPro" id="IPR050742">
    <property type="entry name" value="Helicase_Restrict-Modif_Enz"/>
</dbReference>
<dbReference type="PATRIC" id="fig|49547.3.peg.1991"/>
<dbReference type="STRING" id="49547.MBCUR_18850"/>
<feature type="domain" description="Helicase/UvrB N-terminal" evidence="1">
    <location>
        <begin position="78"/>
        <end position="253"/>
    </location>
</feature>
<sequence>MKLKFDSNLKYQNDAVSAVVNLFEGQNSMLSYFTVTGQLSLDSTVQGVANKLDISPDEDILNNLRDIQSKNQLPPSENLSSSTMDFNIEMETGTGKTYVYLKTIFELNKKYGFTKFIIVVPSLAIKEGVYKSINITKNHFKGLYDNVIYDSFIYDSQKLEQVRNFAVNSNIQIMVINIDAFRRSFTDPSKETSANIIHRPNDKLNGWKPIELIQETNPIVIIDEPQSVANTPKAKEAIESLNPLCTLRYSATHSEIQNLIYRLDAINAYEMNLVKQIEVASFESLDYHNKAYMKLISVDNKKSPITAKIEIDQYKNGNVKRKVCTVKQGDDLTSTKLGNRDIYEGYTVNEIYCGEGNEYVDFTNREETLTIGKVVGDIDDFVVKRQQIRKTIEEHLDKELILTKKGIKVLSLFFIDKVANYRTYDEEGNPQKGPYALMFEEEYNKLSQKQKFSALKDVDIETPVEKIHNGYFSIDKSGKNKGKFKDTKGNTLADDDTYSLIMKDKERLLSFDSPLRFIFSHSALKEGWDNPNVFQICTLNETKSTMKKRQEIGRGLRLCVNQEGDRVHNNDINILTVMANESYEDFAKTLQKEMEQEAGIKFGIIEKYTFSHLRMENKKGEVKTIDKVGSNDIFNFFKEKKYINGKGKILDTLKLDLKNKKVEVPKRYEAISSSIVDIVKRKIGGTIIKPARQKREVKINHKVFSSPDFEKIWNKIKFKTTYEVEFDSDELIDKCSNALKEDLDIKPPKLIYTKAGINVKAEGVVVSEKGRLTVHSEEYEIALPDIVTFLQNETYLTRKTIVDVLIKSGTLEQFKKNPQEYMESSLKIISREMKHMLVDGIKYRKIEDDYYCQNLFKNEELYGYLSEDEKINNLIESDNSVYDYVRYDSNIEKEFAERLEDDENVLVYTKLPGWFKINTPIGKYNPDWAALLEDDGEEKMYFVVETKGNVDPETLRPTEKDKITCGKKHFEAIDKNINFEAVDSYETFKEKA</sequence>
<evidence type="ECO:0000313" key="3">
    <source>
        <dbReference type="EMBL" id="KZX10150.1"/>
    </source>
</evidence>
<accession>A0A162FHS1</accession>
<dbReference type="Pfam" id="PF19778">
    <property type="entry name" value="RE_endonuc"/>
    <property type="match status" value="1"/>
</dbReference>
<organism evidence="3 4">
    <name type="scientific">Methanobrevibacter curvatus</name>
    <dbReference type="NCBI Taxonomy" id="49547"/>
    <lineage>
        <taxon>Archaea</taxon>
        <taxon>Methanobacteriati</taxon>
        <taxon>Methanobacteriota</taxon>
        <taxon>Methanomada group</taxon>
        <taxon>Methanobacteria</taxon>
        <taxon>Methanobacteriales</taxon>
        <taxon>Methanobacteriaceae</taxon>
        <taxon>Methanobrevibacter</taxon>
    </lineage>
</organism>
<evidence type="ECO:0000259" key="2">
    <source>
        <dbReference type="Pfam" id="PF19778"/>
    </source>
</evidence>
<dbReference type="RefSeq" id="WP_067092648.1">
    <property type="nucleotide sequence ID" value="NZ_LWMV01000222.1"/>
</dbReference>
<name>A0A162FHS1_9EURY</name>
<dbReference type="InterPro" id="IPR006935">
    <property type="entry name" value="Helicase/UvrB_N"/>
</dbReference>
<dbReference type="GO" id="GO:0015668">
    <property type="term" value="F:type III site-specific deoxyribonuclease activity"/>
    <property type="evidence" value="ECO:0007669"/>
    <property type="project" value="InterPro"/>
</dbReference>
<protein>
    <submittedName>
        <fullName evidence="3">Type III restriction enzyme, res subunit</fullName>
    </submittedName>
</protein>
<dbReference type="Gene3D" id="3.40.50.300">
    <property type="entry name" value="P-loop containing nucleotide triphosphate hydrolases"/>
    <property type="match status" value="2"/>
</dbReference>
<dbReference type="Proteomes" id="UP000077245">
    <property type="component" value="Unassembled WGS sequence"/>
</dbReference>
<evidence type="ECO:0000259" key="1">
    <source>
        <dbReference type="Pfam" id="PF04851"/>
    </source>
</evidence>
<dbReference type="InterPro" id="IPR045572">
    <property type="entry name" value="RE_endonuc_C"/>
</dbReference>
<proteinExistence type="predicted"/>
<dbReference type="AlphaFoldDB" id="A0A162FHS1"/>
<dbReference type="GO" id="GO:0005829">
    <property type="term" value="C:cytosol"/>
    <property type="evidence" value="ECO:0007669"/>
    <property type="project" value="TreeGrafter"/>
</dbReference>
<dbReference type="GO" id="GO:0003677">
    <property type="term" value="F:DNA binding"/>
    <property type="evidence" value="ECO:0007669"/>
    <property type="project" value="InterPro"/>
</dbReference>
<feature type="domain" description="Type III restriction enzyme C-terminal endonuclease" evidence="2">
    <location>
        <begin position="879"/>
        <end position="983"/>
    </location>
</feature>
<dbReference type="EMBL" id="LWMV01000222">
    <property type="protein sequence ID" value="KZX10150.1"/>
    <property type="molecule type" value="Genomic_DNA"/>
</dbReference>
<evidence type="ECO:0000313" key="4">
    <source>
        <dbReference type="Proteomes" id="UP000077245"/>
    </source>
</evidence>
<dbReference type="InterPro" id="IPR027417">
    <property type="entry name" value="P-loop_NTPase"/>
</dbReference>
<keyword evidence="4" id="KW-1185">Reference proteome</keyword>
<reference evidence="3 4" key="1">
    <citation type="submission" date="2016-04" db="EMBL/GenBank/DDBJ databases">
        <title>Genome sequence of Methanobrevibacter curvatus DSM 11111.</title>
        <authorList>
            <person name="Poehlein A."/>
            <person name="Seedorf H."/>
            <person name="Daniel R."/>
        </authorList>
    </citation>
    <scope>NUCLEOTIDE SEQUENCE [LARGE SCALE GENOMIC DNA]</scope>
    <source>
        <strain evidence="3 4">DSM 11111</strain>
    </source>
</reference>
<dbReference type="Pfam" id="PF04851">
    <property type="entry name" value="ResIII"/>
    <property type="match status" value="1"/>
</dbReference>
<dbReference type="GO" id="GO:0005524">
    <property type="term" value="F:ATP binding"/>
    <property type="evidence" value="ECO:0007669"/>
    <property type="project" value="InterPro"/>
</dbReference>
<comment type="caution">
    <text evidence="3">The sequence shown here is derived from an EMBL/GenBank/DDBJ whole genome shotgun (WGS) entry which is preliminary data.</text>
</comment>
<dbReference type="PANTHER" id="PTHR47396:SF1">
    <property type="entry name" value="ATP-DEPENDENT HELICASE IRC3-RELATED"/>
    <property type="match status" value="1"/>
</dbReference>
<dbReference type="OrthoDB" id="81916at2157"/>